<evidence type="ECO:0000256" key="7">
    <source>
        <dbReference type="ARBA" id="ARBA00023204"/>
    </source>
</evidence>
<evidence type="ECO:0000256" key="8">
    <source>
        <dbReference type="ARBA" id="ARBA00033408"/>
    </source>
</evidence>
<dbReference type="GO" id="GO:0006310">
    <property type="term" value="P:DNA recombination"/>
    <property type="evidence" value="ECO:0007669"/>
    <property type="project" value="InterPro"/>
</dbReference>
<dbReference type="Proteomes" id="UP000490535">
    <property type="component" value="Unassembled WGS sequence"/>
</dbReference>
<evidence type="ECO:0000256" key="4">
    <source>
        <dbReference type="ARBA" id="ARBA00022741"/>
    </source>
</evidence>
<dbReference type="Pfam" id="PF02463">
    <property type="entry name" value="SMC_N"/>
    <property type="match status" value="1"/>
</dbReference>
<evidence type="ECO:0000256" key="2">
    <source>
        <dbReference type="ARBA" id="ARBA00009441"/>
    </source>
</evidence>
<dbReference type="EMBL" id="WNDP01000079">
    <property type="protein sequence ID" value="KAF1023297.1"/>
    <property type="molecule type" value="Genomic_DNA"/>
</dbReference>
<keyword evidence="7 9" id="KW-0234">DNA repair</keyword>
<dbReference type="SUPFAM" id="SSF52540">
    <property type="entry name" value="P-loop containing nucleoside triphosphate hydrolases"/>
    <property type="match status" value="2"/>
</dbReference>
<evidence type="ECO:0000259" key="11">
    <source>
        <dbReference type="Pfam" id="PF02463"/>
    </source>
</evidence>
<keyword evidence="6" id="KW-0067">ATP-binding</keyword>
<dbReference type="InterPro" id="IPR003395">
    <property type="entry name" value="RecF/RecN/SMC_N"/>
</dbReference>
<evidence type="ECO:0000256" key="10">
    <source>
        <dbReference type="SAM" id="Coils"/>
    </source>
</evidence>
<comment type="similarity">
    <text evidence="2 9">Belongs to the RecN family.</text>
</comment>
<evidence type="ECO:0000313" key="12">
    <source>
        <dbReference type="EMBL" id="KAF1023297.1"/>
    </source>
</evidence>
<keyword evidence="5 9" id="KW-0227">DNA damage</keyword>
<evidence type="ECO:0000256" key="3">
    <source>
        <dbReference type="ARBA" id="ARBA00021315"/>
    </source>
</evidence>
<keyword evidence="10" id="KW-0175">Coiled coil</keyword>
<dbReference type="GO" id="GO:0043590">
    <property type="term" value="C:bacterial nucleoid"/>
    <property type="evidence" value="ECO:0007669"/>
    <property type="project" value="TreeGrafter"/>
</dbReference>
<accession>A0A833PE36</accession>
<name>A0A833PE36_ACIBZ</name>
<evidence type="ECO:0000256" key="5">
    <source>
        <dbReference type="ARBA" id="ARBA00022763"/>
    </source>
</evidence>
<dbReference type="CDD" id="cd03241">
    <property type="entry name" value="ABC_RecN"/>
    <property type="match status" value="1"/>
</dbReference>
<comment type="function">
    <text evidence="1 9">May be involved in recombinational repair of damaged DNA.</text>
</comment>
<evidence type="ECO:0000256" key="6">
    <source>
        <dbReference type="ARBA" id="ARBA00022840"/>
    </source>
</evidence>
<sequence length="553" mass="62920">MLTHLNLINFALADNLAIDIETGFNVLTGETGAGKSLLLDALSACLGERTDTNYVRYGSEKADITAVFSYQPESPEAVWLTTHELDDESGEIHLRRVIFATGRSKAWINGRPSSLAELKELGRLLVQLYSQHSQQQLLEPPYPKHWLDRYSNFYQAAQDVRDAYSTWQKNIRTHQAAIDAQANRLQRIDTLKLQLEELEDVIRVDYKDIEQEFDRLSHHEHIMQDCGYSLNVLDESEQNITQEISSIIRRLESHAGRSEQLSEIYNSLINAQSEIDDATANLRQFIDRQSFDPERMDELNKQLEVFHRLARKYRIQPDELKQQYENWQNELEQLHQLEDPETLAEQVEHAHQAFIEKAQHLDQIRRQAAEPLAKQLTKQVKQLALPEAHFEFKFEPLEPVTAEGLSFIQLLFTANKGIPPQPLARVASGGELSRIALVMQVMNAEKTEAEVLVFDEIDVGISGGTAEIVGRLLAGLGQHVQILCITHQAQVAAQSDQHLLVKKLQTDPASSTIVSLEEEQRILELARMTGGIEIGETTLQHAKQLRQLKFQHS</sequence>
<dbReference type="AlphaFoldDB" id="A0A833PE36"/>
<protein>
    <recommendedName>
        <fullName evidence="3 9">DNA repair protein RecN</fullName>
    </recommendedName>
    <alternativeName>
        <fullName evidence="8 9">Recombination protein N</fullName>
    </alternativeName>
</protein>
<evidence type="ECO:0000256" key="9">
    <source>
        <dbReference type="PIRNR" id="PIRNR003128"/>
    </source>
</evidence>
<proteinExistence type="inferred from homology"/>
<gene>
    <name evidence="12" type="primary">recN</name>
    <name evidence="12" type="ORF">GAK29_02981</name>
</gene>
<organism evidence="12 13">
    <name type="scientific">Acinetobacter bereziniae</name>
    <name type="common">Acinetobacter genomosp. 10</name>
    <dbReference type="NCBI Taxonomy" id="106648"/>
    <lineage>
        <taxon>Bacteria</taxon>
        <taxon>Pseudomonadati</taxon>
        <taxon>Pseudomonadota</taxon>
        <taxon>Gammaproteobacteria</taxon>
        <taxon>Moraxellales</taxon>
        <taxon>Moraxellaceae</taxon>
        <taxon>Acinetobacter</taxon>
    </lineage>
</organism>
<dbReference type="NCBIfam" id="NF008121">
    <property type="entry name" value="PRK10869.1"/>
    <property type="match status" value="1"/>
</dbReference>
<dbReference type="GO" id="GO:0009432">
    <property type="term" value="P:SOS response"/>
    <property type="evidence" value="ECO:0007669"/>
    <property type="project" value="TreeGrafter"/>
</dbReference>
<dbReference type="GO" id="GO:0006281">
    <property type="term" value="P:DNA repair"/>
    <property type="evidence" value="ECO:0007669"/>
    <property type="project" value="UniProtKB-KW"/>
</dbReference>
<evidence type="ECO:0000313" key="13">
    <source>
        <dbReference type="Proteomes" id="UP000490535"/>
    </source>
</evidence>
<dbReference type="InterPro" id="IPR004604">
    <property type="entry name" value="DNA_recomb/repair_RecN"/>
</dbReference>
<dbReference type="Gene3D" id="3.40.50.300">
    <property type="entry name" value="P-loop containing nucleotide triphosphate hydrolases"/>
    <property type="match status" value="2"/>
</dbReference>
<dbReference type="PANTHER" id="PTHR11059">
    <property type="entry name" value="DNA REPAIR PROTEIN RECN"/>
    <property type="match status" value="1"/>
</dbReference>
<feature type="domain" description="RecF/RecN/SMC N-terminal" evidence="11">
    <location>
        <begin position="2"/>
        <end position="503"/>
    </location>
</feature>
<evidence type="ECO:0000256" key="1">
    <source>
        <dbReference type="ARBA" id="ARBA00003618"/>
    </source>
</evidence>
<dbReference type="PANTHER" id="PTHR11059:SF0">
    <property type="entry name" value="DNA REPAIR PROTEIN RECN"/>
    <property type="match status" value="1"/>
</dbReference>
<reference evidence="13" key="1">
    <citation type="journal article" date="2020" name="MBio">
        <title>Horizontal gene transfer to a defensive symbiont with a reduced genome amongst a multipartite beetle microbiome.</title>
        <authorList>
            <person name="Waterworth S.C."/>
            <person name="Florez L.V."/>
            <person name="Rees E.R."/>
            <person name="Hertweck C."/>
            <person name="Kaltenpoth M."/>
            <person name="Kwan J.C."/>
        </authorList>
    </citation>
    <scope>NUCLEOTIDE SEQUENCE [LARGE SCALE GENOMIC DNA]</scope>
</reference>
<dbReference type="GO" id="GO:0005524">
    <property type="term" value="F:ATP binding"/>
    <property type="evidence" value="ECO:0007669"/>
    <property type="project" value="UniProtKB-KW"/>
</dbReference>
<dbReference type="PIRSF" id="PIRSF003128">
    <property type="entry name" value="RecN"/>
    <property type="match status" value="1"/>
</dbReference>
<feature type="coiled-coil region" evidence="10">
    <location>
        <begin position="268"/>
        <end position="337"/>
    </location>
</feature>
<keyword evidence="4" id="KW-0547">Nucleotide-binding</keyword>
<dbReference type="NCBIfam" id="TIGR00634">
    <property type="entry name" value="recN"/>
    <property type="match status" value="1"/>
</dbReference>
<comment type="caution">
    <text evidence="12">The sequence shown here is derived from an EMBL/GenBank/DDBJ whole genome shotgun (WGS) entry which is preliminary data.</text>
</comment>
<dbReference type="InterPro" id="IPR027417">
    <property type="entry name" value="P-loop_NTPase"/>
</dbReference>